<accession>A0A8S3D3N7</accession>
<dbReference type="Proteomes" id="UP000681967">
    <property type="component" value="Unassembled WGS sequence"/>
</dbReference>
<reference evidence="1" key="1">
    <citation type="submission" date="2021-02" db="EMBL/GenBank/DDBJ databases">
        <authorList>
            <person name="Nowell W R."/>
        </authorList>
    </citation>
    <scope>NUCLEOTIDE SEQUENCE</scope>
</reference>
<gene>
    <name evidence="1" type="ORF">BYL167_LOCUS54818</name>
</gene>
<sequence length="38" mass="4161">MKDLKANKTTLTEGEQLVLECELDTVPSSVELLINGEV</sequence>
<name>A0A8S3D3N7_9BILA</name>
<dbReference type="AlphaFoldDB" id="A0A8S3D3N7"/>
<protein>
    <submittedName>
        <fullName evidence="1">Uncharacterized protein</fullName>
    </submittedName>
</protein>
<evidence type="ECO:0000313" key="1">
    <source>
        <dbReference type="EMBL" id="CAF4978900.1"/>
    </source>
</evidence>
<organism evidence="1 2">
    <name type="scientific">Rotaria magnacalcarata</name>
    <dbReference type="NCBI Taxonomy" id="392030"/>
    <lineage>
        <taxon>Eukaryota</taxon>
        <taxon>Metazoa</taxon>
        <taxon>Spiralia</taxon>
        <taxon>Gnathifera</taxon>
        <taxon>Rotifera</taxon>
        <taxon>Eurotatoria</taxon>
        <taxon>Bdelloidea</taxon>
        <taxon>Philodinida</taxon>
        <taxon>Philodinidae</taxon>
        <taxon>Rotaria</taxon>
    </lineage>
</organism>
<dbReference type="EMBL" id="CAJOBH010197421">
    <property type="protein sequence ID" value="CAF4978900.1"/>
    <property type="molecule type" value="Genomic_DNA"/>
</dbReference>
<proteinExistence type="predicted"/>
<evidence type="ECO:0000313" key="2">
    <source>
        <dbReference type="Proteomes" id="UP000681967"/>
    </source>
</evidence>
<feature type="non-terminal residue" evidence="1">
    <location>
        <position position="38"/>
    </location>
</feature>
<comment type="caution">
    <text evidence="1">The sequence shown here is derived from an EMBL/GenBank/DDBJ whole genome shotgun (WGS) entry which is preliminary data.</text>
</comment>